<accession>A0A375J9L2</accession>
<evidence type="ECO:0000259" key="1">
    <source>
        <dbReference type="Pfam" id="PF04972"/>
    </source>
</evidence>
<dbReference type="EMBL" id="OVTA01000039">
    <property type="protein sequence ID" value="SPS00276.1"/>
    <property type="molecule type" value="Genomic_DNA"/>
</dbReference>
<dbReference type="InterPro" id="IPR007055">
    <property type="entry name" value="BON_dom"/>
</dbReference>
<dbReference type="Pfam" id="PF04972">
    <property type="entry name" value="BON"/>
    <property type="match status" value="1"/>
</dbReference>
<evidence type="ECO:0000313" key="2">
    <source>
        <dbReference type="EMBL" id="SPS00276.1"/>
    </source>
</evidence>
<reference evidence="2 3" key="1">
    <citation type="submission" date="2018-01" db="EMBL/GenBank/DDBJ databases">
        <authorList>
            <person name="Gaut B.S."/>
            <person name="Morton B.R."/>
            <person name="Clegg M.T."/>
            <person name="Duvall M.R."/>
        </authorList>
    </citation>
    <scope>NUCLEOTIDE SEQUENCE [LARGE SCALE GENOMIC DNA]</scope>
    <source>
        <strain evidence="2">Cupriavidus taiwanensis cmp 52</strain>
    </source>
</reference>
<gene>
    <name evidence="2" type="ORF">CBM2634_B160162</name>
</gene>
<protein>
    <recommendedName>
        <fullName evidence="1">BON domain-containing protein</fullName>
    </recommendedName>
</protein>
<evidence type="ECO:0000313" key="3">
    <source>
        <dbReference type="Proteomes" id="UP000256805"/>
    </source>
</evidence>
<organism evidence="2 3">
    <name type="scientific">Cupriavidus taiwanensis</name>
    <dbReference type="NCBI Taxonomy" id="164546"/>
    <lineage>
        <taxon>Bacteria</taxon>
        <taxon>Pseudomonadati</taxon>
        <taxon>Pseudomonadota</taxon>
        <taxon>Betaproteobacteria</taxon>
        <taxon>Burkholderiales</taxon>
        <taxon>Burkholderiaceae</taxon>
        <taxon>Cupriavidus</taxon>
    </lineage>
</organism>
<name>A0A375J9L2_9BURK</name>
<sequence>MPMPGSTKTATNPRGNAVGAADTALQASLCERLWESGLDVSEIALDVAQGRITLRGAIGSAADRDAIEACVRTHAGGRDIVNHIEVAPDRTGG</sequence>
<dbReference type="Gene3D" id="3.30.1340.30">
    <property type="match status" value="1"/>
</dbReference>
<feature type="domain" description="BON" evidence="1">
    <location>
        <begin position="22"/>
        <end position="88"/>
    </location>
</feature>
<proteinExistence type="predicted"/>
<dbReference type="Proteomes" id="UP000256805">
    <property type="component" value="Unassembled WGS sequence"/>
</dbReference>
<dbReference type="AlphaFoldDB" id="A0A375J9L2"/>